<evidence type="ECO:0000256" key="7">
    <source>
        <dbReference type="PIRSR" id="PIRSR000027-2"/>
    </source>
</evidence>
<dbReference type="GO" id="GO:0005506">
    <property type="term" value="F:iron ion binding"/>
    <property type="evidence" value="ECO:0007669"/>
    <property type="project" value="InterPro"/>
</dbReference>
<dbReference type="InterPro" id="IPR002321">
    <property type="entry name" value="Cyt_c_II"/>
</dbReference>
<sequence>MILPMNAKKFLILAALCLGLAACGGVDPNSPLGKRQAIFKDMLRTSEDLGGMLRGRIAFDDDRFAQGAVRLEELSRQPWQHFPQAHEGDADSAARDEVWQRQERFQALARELEAATVQLASAVKVRPFTAQGVAPLVQKVEDGCEACHQEFRAY</sequence>
<keyword evidence="10" id="KW-1185">Reference proteome</keyword>
<feature type="signal peptide" evidence="8">
    <location>
        <begin position="1"/>
        <end position="24"/>
    </location>
</feature>
<evidence type="ECO:0000256" key="3">
    <source>
        <dbReference type="ARBA" id="ARBA00022723"/>
    </source>
</evidence>
<dbReference type="AlphaFoldDB" id="A0AAD1FDV3"/>
<dbReference type="InterPro" id="IPR010980">
    <property type="entry name" value="Cyt_c/b562"/>
</dbReference>
<comment type="PTM">
    <text evidence="7">Binds 1 heme group per subunit.</text>
</comment>
<accession>A0AAD1FDV3</accession>
<evidence type="ECO:0000256" key="4">
    <source>
        <dbReference type="ARBA" id="ARBA00022982"/>
    </source>
</evidence>
<dbReference type="PROSITE" id="PS51009">
    <property type="entry name" value="CYTCII"/>
    <property type="match status" value="1"/>
</dbReference>
<keyword evidence="2 7" id="KW-0349">Heme</keyword>
<keyword evidence="5 6" id="KW-0408">Iron</keyword>
<dbReference type="InterPro" id="IPR012127">
    <property type="entry name" value="Cyt_c_prime"/>
</dbReference>
<dbReference type="Gene3D" id="1.20.120.10">
    <property type="entry name" value="Cytochrome c/b562"/>
    <property type="match status" value="1"/>
</dbReference>
<keyword evidence="1" id="KW-0813">Transport</keyword>
<reference evidence="10" key="1">
    <citation type="submission" date="2015-05" db="EMBL/GenBank/DDBJ databases">
        <title>Draft genome sequencing of a biphenyl-degrading bacterium, Pseudomonas balearica KF707 (=NBRC110670).</title>
        <authorList>
            <person name="Kimura N."/>
            <person name="Hirose J."/>
            <person name="Watanabe T."/>
            <person name="Suenaga H."/>
            <person name="Fujihara H."/>
            <person name="Noguchi M."/>
            <person name="Hashimoto M."/>
            <person name="Shimodaira J."/>
            <person name="Tsuchikane K."/>
            <person name="Hosoyama A."/>
            <person name="Yamazoe A."/>
            <person name="Fujita N."/>
            <person name="Furukawa K."/>
        </authorList>
    </citation>
    <scope>NUCLEOTIDE SEQUENCE [LARGE SCALE GENOMIC DNA]</scope>
    <source>
        <strain evidence="10">DSM 10086 / NBRC 110670 / KF707</strain>
    </source>
</reference>
<dbReference type="GO" id="GO:0042597">
    <property type="term" value="C:periplasmic space"/>
    <property type="evidence" value="ECO:0007669"/>
    <property type="project" value="InterPro"/>
</dbReference>
<proteinExistence type="predicted"/>
<evidence type="ECO:0000256" key="1">
    <source>
        <dbReference type="ARBA" id="ARBA00022448"/>
    </source>
</evidence>
<dbReference type="SUPFAM" id="SSF47175">
    <property type="entry name" value="Cytochromes"/>
    <property type="match status" value="1"/>
</dbReference>
<dbReference type="EMBL" id="AP014862">
    <property type="protein sequence ID" value="BAU72013.1"/>
    <property type="molecule type" value="Genomic_DNA"/>
</dbReference>
<evidence type="ECO:0000313" key="10">
    <source>
        <dbReference type="Proteomes" id="UP000218554"/>
    </source>
</evidence>
<reference evidence="9 10" key="2">
    <citation type="journal article" date="2017" name="Int. J. Syst. Evol. Microbiol.">
        <title>Pseudomonas furukawaii sp. nov., a polychlorinated biphenyl-degrading bacterium isolated from biphenyl-contaminated soil in Japan.</title>
        <authorList>
            <person name="Kimura N."/>
            <person name="Watanabe T."/>
            <person name="Suenaga H."/>
            <person name="Fujihara H."/>
            <person name="Futagami T."/>
            <person name="Goto M."/>
            <person name="Hanada S."/>
            <person name="Hirose J."/>
        </authorList>
    </citation>
    <scope>NUCLEOTIDE SEQUENCE [LARGE SCALE GENOMIC DNA]</scope>
    <source>
        <strain evidence="10">DSM 10086 / NBRC 110670 / KF707</strain>
    </source>
</reference>
<dbReference type="GO" id="GO:0009055">
    <property type="term" value="F:electron transfer activity"/>
    <property type="evidence" value="ECO:0007669"/>
    <property type="project" value="InterPro"/>
</dbReference>
<evidence type="ECO:0000256" key="8">
    <source>
        <dbReference type="SAM" id="SignalP"/>
    </source>
</evidence>
<dbReference type="KEGG" id="pfuw:KF707C_3250"/>
<dbReference type="Proteomes" id="UP000218554">
    <property type="component" value="Chromosome"/>
</dbReference>
<feature type="binding site" description="covalent" evidence="7">
    <location>
        <position position="144"/>
    </location>
    <ligand>
        <name>heme c</name>
        <dbReference type="ChEBI" id="CHEBI:61717"/>
    </ligand>
</feature>
<keyword evidence="8" id="KW-0732">Signal</keyword>
<dbReference type="Pfam" id="PF01322">
    <property type="entry name" value="Cytochrom_C_2"/>
    <property type="match status" value="1"/>
</dbReference>
<feature type="binding site" description="covalent" evidence="7">
    <location>
        <position position="147"/>
    </location>
    <ligand>
        <name>heme c</name>
        <dbReference type="ChEBI" id="CHEBI:61717"/>
    </ligand>
</feature>
<evidence type="ECO:0000313" key="9">
    <source>
        <dbReference type="EMBL" id="BAU72013.1"/>
    </source>
</evidence>
<dbReference type="GO" id="GO:0022900">
    <property type="term" value="P:electron transport chain"/>
    <property type="evidence" value="ECO:0007669"/>
    <property type="project" value="InterPro"/>
</dbReference>
<keyword evidence="4" id="KW-0249">Electron transport</keyword>
<gene>
    <name evidence="9" type="ORF">KF707C_3250</name>
</gene>
<feature type="binding site" description="axial binding residue" evidence="6">
    <location>
        <position position="148"/>
    </location>
    <ligand>
        <name>heme c</name>
        <dbReference type="ChEBI" id="CHEBI:61717"/>
    </ligand>
    <ligandPart>
        <name>Fe</name>
        <dbReference type="ChEBI" id="CHEBI:18248"/>
    </ligandPart>
</feature>
<name>A0AAD1FDV3_METFU</name>
<feature type="chain" id="PRO_5041992975" evidence="8">
    <location>
        <begin position="25"/>
        <end position="154"/>
    </location>
</feature>
<dbReference type="GO" id="GO:0020037">
    <property type="term" value="F:heme binding"/>
    <property type="evidence" value="ECO:0007669"/>
    <property type="project" value="InterPro"/>
</dbReference>
<keyword evidence="3 6" id="KW-0479">Metal-binding</keyword>
<dbReference type="PIRSF" id="PIRSF000027">
    <property type="entry name" value="Cytc_c_prime"/>
    <property type="match status" value="1"/>
</dbReference>
<organism evidence="9 10">
    <name type="scientific">Metapseudomonas furukawaii</name>
    <name type="common">Pseudomonas furukawaii</name>
    <dbReference type="NCBI Taxonomy" id="1149133"/>
    <lineage>
        <taxon>Bacteria</taxon>
        <taxon>Pseudomonadati</taxon>
        <taxon>Pseudomonadota</taxon>
        <taxon>Gammaproteobacteria</taxon>
        <taxon>Pseudomonadales</taxon>
        <taxon>Pseudomonadaceae</taxon>
        <taxon>Metapseudomonas</taxon>
    </lineage>
</organism>
<evidence type="ECO:0000256" key="5">
    <source>
        <dbReference type="ARBA" id="ARBA00023004"/>
    </source>
</evidence>
<evidence type="ECO:0000256" key="6">
    <source>
        <dbReference type="PIRSR" id="PIRSR000027-1"/>
    </source>
</evidence>
<evidence type="ECO:0000256" key="2">
    <source>
        <dbReference type="ARBA" id="ARBA00022617"/>
    </source>
</evidence>
<protein>
    <submittedName>
        <fullName evidence="9">Cytochrome c556</fullName>
    </submittedName>
</protein>